<evidence type="ECO:0000256" key="8">
    <source>
        <dbReference type="ARBA" id="ARBA00023209"/>
    </source>
</evidence>
<name>A0A0F8X4U2_9ZZZZ</name>
<keyword evidence="3" id="KW-0808">Transferase</keyword>
<dbReference type="InterPro" id="IPR003811">
    <property type="entry name" value="G3P_acylTferase_PlsY"/>
</dbReference>
<evidence type="ECO:0000256" key="2">
    <source>
        <dbReference type="ARBA" id="ARBA00022516"/>
    </source>
</evidence>
<organism evidence="11">
    <name type="scientific">marine sediment metagenome</name>
    <dbReference type="NCBI Taxonomy" id="412755"/>
    <lineage>
        <taxon>unclassified sequences</taxon>
        <taxon>metagenomes</taxon>
        <taxon>ecological metagenomes</taxon>
    </lineage>
</organism>
<keyword evidence="4 10" id="KW-0812">Transmembrane</keyword>
<dbReference type="Pfam" id="PF02660">
    <property type="entry name" value="G3P_acyltransf"/>
    <property type="match status" value="1"/>
</dbReference>
<comment type="caution">
    <text evidence="11">The sequence shown here is derived from an EMBL/GenBank/DDBJ whole genome shotgun (WGS) entry which is preliminary data.</text>
</comment>
<keyword evidence="2" id="KW-0444">Lipid biosynthesis</keyword>
<evidence type="ECO:0000313" key="11">
    <source>
        <dbReference type="EMBL" id="KKK64122.1"/>
    </source>
</evidence>
<protein>
    <submittedName>
        <fullName evidence="11">Uncharacterized protein</fullName>
    </submittedName>
</protein>
<evidence type="ECO:0000256" key="4">
    <source>
        <dbReference type="ARBA" id="ARBA00022692"/>
    </source>
</evidence>
<keyword evidence="6" id="KW-0443">Lipid metabolism</keyword>
<evidence type="ECO:0000256" key="1">
    <source>
        <dbReference type="ARBA" id="ARBA00022475"/>
    </source>
</evidence>
<reference evidence="11" key="1">
    <citation type="journal article" date="2015" name="Nature">
        <title>Complex archaea that bridge the gap between prokaryotes and eukaryotes.</title>
        <authorList>
            <person name="Spang A."/>
            <person name="Saw J.H."/>
            <person name="Jorgensen S.L."/>
            <person name="Zaremba-Niedzwiedzka K."/>
            <person name="Martijn J."/>
            <person name="Lind A.E."/>
            <person name="van Eijk R."/>
            <person name="Schleper C."/>
            <person name="Guy L."/>
            <person name="Ettema T.J."/>
        </authorList>
    </citation>
    <scope>NUCLEOTIDE SEQUENCE</scope>
</reference>
<dbReference type="GO" id="GO:0005886">
    <property type="term" value="C:plasma membrane"/>
    <property type="evidence" value="ECO:0007669"/>
    <property type="project" value="InterPro"/>
</dbReference>
<keyword evidence="1" id="KW-1003">Cell membrane</keyword>
<keyword evidence="5 10" id="KW-1133">Transmembrane helix</keyword>
<evidence type="ECO:0000256" key="6">
    <source>
        <dbReference type="ARBA" id="ARBA00023098"/>
    </source>
</evidence>
<feature type="transmembrane region" description="Helical" evidence="10">
    <location>
        <begin position="122"/>
        <end position="141"/>
    </location>
</feature>
<sequence>VKGIAACLLGRATGGDNGAYLAGATAVAGHCYPAGSRFRGGKGVATSFATTLVCFPAYAPFDLAMFATTFFLAKGRASLATEAPDTQPPGLRSVFVASGLFSAAATYWWLRRKGNLWGPKPTVGLPLYALATGGIIAFRLLTWPTVKRSEPSEQISEKEPALVA</sequence>
<evidence type="ECO:0000256" key="9">
    <source>
        <dbReference type="ARBA" id="ARBA00023264"/>
    </source>
</evidence>
<accession>A0A0F8X4U2</accession>
<keyword evidence="9" id="KW-1208">Phospholipid metabolism</keyword>
<gene>
    <name evidence="11" type="ORF">LCGC14_2987410</name>
</gene>
<feature type="non-terminal residue" evidence="11">
    <location>
        <position position="1"/>
    </location>
</feature>
<dbReference type="EMBL" id="LAZR01061171">
    <property type="protein sequence ID" value="KKK64122.1"/>
    <property type="molecule type" value="Genomic_DNA"/>
</dbReference>
<evidence type="ECO:0000256" key="7">
    <source>
        <dbReference type="ARBA" id="ARBA00023136"/>
    </source>
</evidence>
<evidence type="ECO:0000256" key="10">
    <source>
        <dbReference type="SAM" id="Phobius"/>
    </source>
</evidence>
<dbReference type="AlphaFoldDB" id="A0A0F8X4U2"/>
<evidence type="ECO:0000256" key="3">
    <source>
        <dbReference type="ARBA" id="ARBA00022679"/>
    </source>
</evidence>
<dbReference type="GO" id="GO:0008654">
    <property type="term" value="P:phospholipid biosynthetic process"/>
    <property type="evidence" value="ECO:0007669"/>
    <property type="project" value="UniProtKB-KW"/>
</dbReference>
<feature type="transmembrane region" description="Helical" evidence="10">
    <location>
        <begin position="93"/>
        <end position="110"/>
    </location>
</feature>
<dbReference type="SMART" id="SM01207">
    <property type="entry name" value="G3P_acyltransf"/>
    <property type="match status" value="1"/>
</dbReference>
<evidence type="ECO:0000256" key="5">
    <source>
        <dbReference type="ARBA" id="ARBA00022989"/>
    </source>
</evidence>
<dbReference type="GO" id="GO:0043772">
    <property type="term" value="F:acyl-phosphate glycerol-3-phosphate acyltransferase activity"/>
    <property type="evidence" value="ECO:0007669"/>
    <property type="project" value="InterPro"/>
</dbReference>
<proteinExistence type="predicted"/>
<feature type="transmembrane region" description="Helical" evidence="10">
    <location>
        <begin position="47"/>
        <end position="73"/>
    </location>
</feature>
<keyword evidence="7 10" id="KW-0472">Membrane</keyword>
<keyword evidence="8" id="KW-0594">Phospholipid biosynthesis</keyword>